<keyword evidence="1" id="KW-0479">Metal-binding</keyword>
<reference evidence="2 3" key="1">
    <citation type="submission" date="2019-03" db="EMBL/GenBank/DDBJ databases">
        <title>First draft genome of Liparis tanakae, snailfish: a comprehensive survey of snailfish specific genes.</title>
        <authorList>
            <person name="Kim W."/>
            <person name="Song I."/>
            <person name="Jeong J.-H."/>
            <person name="Kim D."/>
            <person name="Kim S."/>
            <person name="Ryu S."/>
            <person name="Song J.Y."/>
            <person name="Lee S.K."/>
        </authorList>
    </citation>
    <scope>NUCLEOTIDE SEQUENCE [LARGE SCALE GENOMIC DNA]</scope>
    <source>
        <tissue evidence="2">Muscle</tissue>
    </source>
</reference>
<keyword evidence="1" id="KW-0863">Zinc-finger</keyword>
<keyword evidence="3" id="KW-1185">Reference proteome</keyword>
<accession>A0A4Z2GQ10</accession>
<keyword evidence="1" id="KW-0862">Zinc</keyword>
<comment type="caution">
    <text evidence="2">The sequence shown here is derived from an EMBL/GenBank/DDBJ whole genome shotgun (WGS) entry which is preliminary data.</text>
</comment>
<evidence type="ECO:0000313" key="2">
    <source>
        <dbReference type="EMBL" id="TNN55371.1"/>
    </source>
</evidence>
<name>A0A4Z2GQ10_9TELE</name>
<dbReference type="GO" id="GO:0005634">
    <property type="term" value="C:nucleus"/>
    <property type="evidence" value="ECO:0007669"/>
    <property type="project" value="TreeGrafter"/>
</dbReference>
<dbReference type="GO" id="GO:0005096">
    <property type="term" value="F:GTPase activator activity"/>
    <property type="evidence" value="ECO:0007669"/>
    <property type="project" value="TreeGrafter"/>
</dbReference>
<dbReference type="Proteomes" id="UP000314294">
    <property type="component" value="Unassembled WGS sequence"/>
</dbReference>
<dbReference type="InterPro" id="IPR027417">
    <property type="entry name" value="P-loop_NTPase"/>
</dbReference>
<dbReference type="PANTHER" id="PTHR45819">
    <property type="entry name" value="CENTAURIN-GAMMA-1A"/>
    <property type="match status" value="1"/>
</dbReference>
<dbReference type="PANTHER" id="PTHR45819:SF2">
    <property type="entry name" value="ARF-GAP WITH GTPASE, ANK REPEAT AND PH DOMAIN-CONTAINING PROTEIN 3"/>
    <property type="match status" value="1"/>
</dbReference>
<dbReference type="EMBL" id="SRLO01000457">
    <property type="protein sequence ID" value="TNN55371.1"/>
    <property type="molecule type" value="Genomic_DNA"/>
</dbReference>
<dbReference type="AlphaFoldDB" id="A0A4Z2GQ10"/>
<dbReference type="OrthoDB" id="6136903at2759"/>
<evidence type="ECO:0000256" key="1">
    <source>
        <dbReference type="ARBA" id="ARBA00022771"/>
    </source>
</evidence>
<organism evidence="2 3">
    <name type="scientific">Liparis tanakae</name>
    <name type="common">Tanaka's snailfish</name>
    <dbReference type="NCBI Taxonomy" id="230148"/>
    <lineage>
        <taxon>Eukaryota</taxon>
        <taxon>Metazoa</taxon>
        <taxon>Chordata</taxon>
        <taxon>Craniata</taxon>
        <taxon>Vertebrata</taxon>
        <taxon>Euteleostomi</taxon>
        <taxon>Actinopterygii</taxon>
        <taxon>Neopterygii</taxon>
        <taxon>Teleostei</taxon>
        <taxon>Neoteleostei</taxon>
        <taxon>Acanthomorphata</taxon>
        <taxon>Eupercaria</taxon>
        <taxon>Perciformes</taxon>
        <taxon>Cottioidei</taxon>
        <taxon>Cottales</taxon>
        <taxon>Liparidae</taxon>
        <taxon>Liparis</taxon>
    </lineage>
</organism>
<dbReference type="InterPro" id="IPR051282">
    <property type="entry name" value="Arf-GAP_GTPase_ANK_PH"/>
</dbReference>
<evidence type="ECO:0000313" key="3">
    <source>
        <dbReference type="Proteomes" id="UP000314294"/>
    </source>
</evidence>
<gene>
    <name evidence="2" type="primary">Agap3</name>
    <name evidence="2" type="ORF">EYF80_034383</name>
</gene>
<sequence length="82" mass="9115">MSKPGEKNPLVVEESFLNFETTRKSSPEVRSPRISAAESLRLFTHGIVGNLSSGKSALVHRYLTGTYVQEESPEGKRNRMHG</sequence>
<proteinExistence type="predicted"/>
<dbReference type="Gene3D" id="3.40.50.300">
    <property type="entry name" value="P-loop containing nucleotide triphosphate hydrolases"/>
    <property type="match status" value="1"/>
</dbReference>
<protein>
    <submittedName>
        <fullName evidence="2">Arf-GAP with GTPase, ANK repeat and PH domain-containing protein 3</fullName>
    </submittedName>
</protein>
<dbReference type="GO" id="GO:0008270">
    <property type="term" value="F:zinc ion binding"/>
    <property type="evidence" value="ECO:0007669"/>
    <property type="project" value="UniProtKB-KW"/>
</dbReference>
<dbReference type="GO" id="GO:0003924">
    <property type="term" value="F:GTPase activity"/>
    <property type="evidence" value="ECO:0007669"/>
    <property type="project" value="TreeGrafter"/>
</dbReference>